<evidence type="ECO:0000256" key="1">
    <source>
        <dbReference type="ARBA" id="ARBA00004123"/>
    </source>
</evidence>
<evidence type="ECO:0000313" key="4">
    <source>
        <dbReference type="EMBL" id="KAI5427669.1"/>
    </source>
</evidence>
<dbReference type="SMART" id="SM01191">
    <property type="entry name" value="ENT"/>
    <property type="match status" value="1"/>
</dbReference>
<dbReference type="InterPro" id="IPR036142">
    <property type="entry name" value="ENT_dom-like_sf"/>
</dbReference>
<dbReference type="GO" id="GO:0005634">
    <property type="term" value="C:nucleus"/>
    <property type="evidence" value="ECO:0007669"/>
    <property type="project" value="UniProtKB-SubCell"/>
</dbReference>
<dbReference type="PROSITE" id="PS51138">
    <property type="entry name" value="ENT"/>
    <property type="match status" value="1"/>
</dbReference>
<evidence type="ECO:0000313" key="5">
    <source>
        <dbReference type="Proteomes" id="UP001058974"/>
    </source>
</evidence>
<keyword evidence="5" id="KW-1185">Reference proteome</keyword>
<dbReference type="Pfam" id="PF03735">
    <property type="entry name" value="ENT"/>
    <property type="match status" value="1"/>
</dbReference>
<dbReference type="SUPFAM" id="SSF158639">
    <property type="entry name" value="ENT-like"/>
    <property type="match status" value="1"/>
</dbReference>
<dbReference type="Gene3D" id="1.10.1240.40">
    <property type="entry name" value="ENT domain"/>
    <property type="match status" value="1"/>
</dbReference>
<comment type="subcellular location">
    <subcellularLocation>
        <location evidence="1">Nucleus</location>
    </subcellularLocation>
</comment>
<dbReference type="PANTHER" id="PTHR33432">
    <property type="entry name" value="PROTEIN EMSY-LIKE 4"/>
    <property type="match status" value="1"/>
</dbReference>
<name>A0A9D4XX10_PEA</name>
<dbReference type="PANTHER" id="PTHR33432:SF22">
    <property type="entry name" value="OS10G0436850 PROTEIN"/>
    <property type="match status" value="1"/>
</dbReference>
<organism evidence="4 5">
    <name type="scientific">Pisum sativum</name>
    <name type="common">Garden pea</name>
    <name type="synonym">Lathyrus oleraceus</name>
    <dbReference type="NCBI Taxonomy" id="3888"/>
    <lineage>
        <taxon>Eukaryota</taxon>
        <taxon>Viridiplantae</taxon>
        <taxon>Streptophyta</taxon>
        <taxon>Embryophyta</taxon>
        <taxon>Tracheophyta</taxon>
        <taxon>Spermatophyta</taxon>
        <taxon>Magnoliopsida</taxon>
        <taxon>eudicotyledons</taxon>
        <taxon>Gunneridae</taxon>
        <taxon>Pentapetalae</taxon>
        <taxon>rosids</taxon>
        <taxon>fabids</taxon>
        <taxon>Fabales</taxon>
        <taxon>Fabaceae</taxon>
        <taxon>Papilionoideae</taxon>
        <taxon>50 kb inversion clade</taxon>
        <taxon>NPAAA clade</taxon>
        <taxon>Hologalegina</taxon>
        <taxon>IRL clade</taxon>
        <taxon>Fabeae</taxon>
        <taxon>Lathyrus</taxon>
    </lineage>
</organism>
<dbReference type="GO" id="GO:0050832">
    <property type="term" value="P:defense response to fungus"/>
    <property type="evidence" value="ECO:0007669"/>
    <property type="project" value="InterPro"/>
</dbReference>
<feature type="domain" description="ENT" evidence="3">
    <location>
        <begin position="37"/>
        <end position="124"/>
    </location>
</feature>
<reference evidence="4 5" key="1">
    <citation type="journal article" date="2022" name="Nat. Genet.">
        <title>Improved pea reference genome and pan-genome highlight genomic features and evolutionary characteristics.</title>
        <authorList>
            <person name="Yang T."/>
            <person name="Liu R."/>
            <person name="Luo Y."/>
            <person name="Hu S."/>
            <person name="Wang D."/>
            <person name="Wang C."/>
            <person name="Pandey M.K."/>
            <person name="Ge S."/>
            <person name="Xu Q."/>
            <person name="Li N."/>
            <person name="Li G."/>
            <person name="Huang Y."/>
            <person name="Saxena R.K."/>
            <person name="Ji Y."/>
            <person name="Li M."/>
            <person name="Yan X."/>
            <person name="He Y."/>
            <person name="Liu Y."/>
            <person name="Wang X."/>
            <person name="Xiang C."/>
            <person name="Varshney R.K."/>
            <person name="Ding H."/>
            <person name="Gao S."/>
            <person name="Zong X."/>
        </authorList>
    </citation>
    <scope>NUCLEOTIDE SEQUENCE [LARGE SCALE GENOMIC DNA]</scope>
    <source>
        <strain evidence="4 5">cv. Zhongwan 6</strain>
    </source>
</reference>
<evidence type="ECO:0000259" key="3">
    <source>
        <dbReference type="PROSITE" id="PS51138"/>
    </source>
</evidence>
<dbReference type="EMBL" id="JAMSHJ010000003">
    <property type="protein sequence ID" value="KAI5427669.1"/>
    <property type="molecule type" value="Genomic_DNA"/>
</dbReference>
<dbReference type="InterPro" id="IPR005491">
    <property type="entry name" value="ENT_dom"/>
</dbReference>
<sequence length="293" mass="32864">MESEVVSIDSTSKCRLMIYLLSSLIADPDGMRDAVNLEHHIHSLEIEAYSSMLKAFIAQSDLLTWGKEELLTELRKELNIADSEHGQILSKINSDESIRWIREQRKRASHSHAHGYIKANTSGCPSASIGNSVIRLKTPSPATFYPHNNMSHSQASLNSIHVSAPKSVYGNAEQPKEMFSYDVQPPPVGIGRGSVPEGNYQFKQYCQPSEFLTLNNRADLIEIRATDRVIHDVEKMVFGREKPSPIDIENAKQALDEQERALLEALGKLSDVLDGDDRVLRNLQSRARNDGQW</sequence>
<comment type="caution">
    <text evidence="4">The sequence shown here is derived from an EMBL/GenBank/DDBJ whole genome shotgun (WGS) entry which is preliminary data.</text>
</comment>
<dbReference type="Gramene" id="Psat03G0290600-T1">
    <property type="protein sequence ID" value="KAI5427669.1"/>
    <property type="gene ID" value="KIW84_032906"/>
</dbReference>
<evidence type="ECO:0000256" key="2">
    <source>
        <dbReference type="ARBA" id="ARBA00023242"/>
    </source>
</evidence>
<gene>
    <name evidence="4" type="ORF">KIW84_032906</name>
</gene>
<dbReference type="Proteomes" id="UP001058974">
    <property type="component" value="Chromosome 3"/>
</dbReference>
<dbReference type="InterPro" id="IPR033485">
    <property type="entry name" value="EMSY-LIKE_plant"/>
</dbReference>
<accession>A0A9D4XX10</accession>
<protein>
    <recommendedName>
        <fullName evidence="3">ENT domain-containing protein</fullName>
    </recommendedName>
</protein>
<proteinExistence type="predicted"/>
<dbReference type="AlphaFoldDB" id="A0A9D4XX10"/>
<keyword evidence="2" id="KW-0539">Nucleus</keyword>